<dbReference type="OrthoDB" id="268667at2759"/>
<dbReference type="AlphaFoldDB" id="A0A0S4KFH5"/>
<gene>
    <name evidence="1" type="ORF">BSAL_88065</name>
</gene>
<dbReference type="EMBL" id="CYKH01001107">
    <property type="protein sequence ID" value="CUI14408.1"/>
    <property type="molecule type" value="Genomic_DNA"/>
</dbReference>
<sequence length="325" mass="38049">MLRTSSAWRMNVWDTPFFEHNPLLRFWKKSININGSALSAGSIPRHIHGYIEGTNARTESQIRWFPYKKEMTVDGRLVPTFTDILYQYYFPPHLNDDEQVKYTALKTGRSELEVAEEIFLMRKIKLFCAQLLRNKLRNRPVRMPEGMDYSGIERRYTIGLSRVALELGMSMYSTHSFDPIMVYSPQYGLGECLDTIVTKQLRTSQQYLMVELVVHRGISRTRFSQISEDPKFPISHIEPCTYEAIKLKMAIGSLLAKEEHYVVDHMFDKGHRYGGMLIHLYPNSSDPEVIDHHIEHVEVDLDFARMFLKHYYDTYVAPQRGLIRN</sequence>
<organism evidence="1 2">
    <name type="scientific">Bodo saltans</name>
    <name type="common">Flagellated protozoan</name>
    <dbReference type="NCBI Taxonomy" id="75058"/>
    <lineage>
        <taxon>Eukaryota</taxon>
        <taxon>Discoba</taxon>
        <taxon>Euglenozoa</taxon>
        <taxon>Kinetoplastea</taxon>
        <taxon>Metakinetoplastina</taxon>
        <taxon>Eubodonida</taxon>
        <taxon>Bodonidae</taxon>
        <taxon>Bodo</taxon>
    </lineage>
</organism>
<evidence type="ECO:0000313" key="2">
    <source>
        <dbReference type="Proteomes" id="UP000051952"/>
    </source>
</evidence>
<reference evidence="2" key="1">
    <citation type="submission" date="2015-09" db="EMBL/GenBank/DDBJ databases">
        <authorList>
            <consortium name="Pathogen Informatics"/>
        </authorList>
    </citation>
    <scope>NUCLEOTIDE SEQUENCE [LARGE SCALE GENOMIC DNA]</scope>
    <source>
        <strain evidence="2">Lake Konstanz</strain>
    </source>
</reference>
<proteinExistence type="predicted"/>
<accession>A0A0S4KFH5</accession>
<protein>
    <submittedName>
        <fullName evidence="1">Uncharacterized protein</fullName>
    </submittedName>
</protein>
<evidence type="ECO:0000313" key="1">
    <source>
        <dbReference type="EMBL" id="CUI14408.1"/>
    </source>
</evidence>
<keyword evidence="2" id="KW-1185">Reference proteome</keyword>
<name>A0A0S4KFH5_BODSA</name>
<dbReference type="VEuPathDB" id="TriTrypDB:BSAL_88065"/>
<dbReference type="OMA" id="YTHYFPK"/>
<dbReference type="Proteomes" id="UP000051952">
    <property type="component" value="Unassembled WGS sequence"/>
</dbReference>